<dbReference type="InterPro" id="IPR018808">
    <property type="entry name" value="Muniscin_C"/>
</dbReference>
<dbReference type="PANTHER" id="PTHR23065">
    <property type="entry name" value="PROLINE-SERINE-THREONINE PHOSPHATASE INTERACTING PROTEIN 1"/>
    <property type="match status" value="1"/>
</dbReference>
<dbReference type="GO" id="GO:0005886">
    <property type="term" value="C:plasma membrane"/>
    <property type="evidence" value="ECO:0007669"/>
    <property type="project" value="TreeGrafter"/>
</dbReference>
<dbReference type="GO" id="GO:0032185">
    <property type="term" value="P:septin cytoskeleton organization"/>
    <property type="evidence" value="ECO:0007669"/>
    <property type="project" value="TreeGrafter"/>
</dbReference>
<dbReference type="OMA" id="FQTHEVD"/>
<reference evidence="5" key="1">
    <citation type="journal article" date="2014" name="BMC Genomics">
        <title>Genome characteristics reveal the impact of lichenization on lichen-forming fungus Endocarpon pusillum Hedwig (Verrucariales, Ascomycota).</title>
        <authorList>
            <person name="Wang Y.-Y."/>
            <person name="Liu B."/>
            <person name="Zhang X.-Y."/>
            <person name="Zhou Q.-M."/>
            <person name="Zhang T."/>
            <person name="Li H."/>
            <person name="Yu Y.-F."/>
            <person name="Zhang X.-L."/>
            <person name="Hao X.-Y."/>
            <person name="Wang M."/>
            <person name="Wang L."/>
            <person name="Wei J.-C."/>
        </authorList>
    </citation>
    <scope>NUCLEOTIDE SEQUENCE [LARGE SCALE GENOMIC DNA]</scope>
    <source>
        <strain evidence="5">Z07020 / HMAS-L-300199</strain>
    </source>
</reference>
<feature type="region of interest" description="Disordered" evidence="2">
    <location>
        <begin position="268"/>
        <end position="434"/>
    </location>
</feature>
<dbReference type="PANTHER" id="PTHR23065:SF54">
    <property type="entry name" value="SUPPRESSOR OF YEAST PROFILIN DELETION"/>
    <property type="match status" value="1"/>
</dbReference>
<name>U1I2Q3_ENDPU</name>
<dbReference type="PROSITE" id="PS51072">
    <property type="entry name" value="MHD"/>
    <property type="match status" value="1"/>
</dbReference>
<keyword evidence="5" id="KW-1185">Reference proteome</keyword>
<dbReference type="SUPFAM" id="SSF103657">
    <property type="entry name" value="BAR/IMD domain-like"/>
    <property type="match status" value="1"/>
</dbReference>
<evidence type="ECO:0000256" key="1">
    <source>
        <dbReference type="ARBA" id="ARBA00022583"/>
    </source>
</evidence>
<feature type="region of interest" description="Disordered" evidence="2">
    <location>
        <begin position="55"/>
        <end position="78"/>
    </location>
</feature>
<gene>
    <name evidence="4" type="ORF">EPUS_04331</name>
</gene>
<feature type="compositionally biased region" description="Low complexity" evidence="2">
    <location>
        <begin position="280"/>
        <end position="295"/>
    </location>
</feature>
<feature type="compositionally biased region" description="Polar residues" evidence="2">
    <location>
        <begin position="423"/>
        <end position="434"/>
    </location>
</feature>
<dbReference type="RefSeq" id="XP_007786433.1">
    <property type="nucleotide sequence ID" value="XM_007788243.1"/>
</dbReference>
<protein>
    <recommendedName>
        <fullName evidence="3">MHD domain-containing protein</fullName>
    </recommendedName>
</protein>
<accession>U1I2Q3</accession>
<sequence length="1051" mass="113713">MGSPRQEYPALLSALEPSQAVNVLNDRIEVISKTNDDIADWLLVDTYISAHPFLDRSHSSRKDGKSRRHMHRVSGSLPEGRKGVEVHRLGSTGSSDTLGFANSIRIFQLPWQRIVESTESLAQSHESLAQKIEIDAETPLRQFASKNREMQAMSTVRGNLTSIAKDFENAQKKADKLKDKSGRLLSARAANANSSVDDANQQWETQAAYVFEQLQSLDEVRVNHLRDVLTQFQTHEVDSIEQNRKPAELCLNALLNIETADEIKTFAARISTDPPRTPLSRRQSSASSTLRRLSSAGGGAPPMPPPPRLTGDRTRPTPTFSDETGQGGFTPETKKTPKKQGLKSRLGTVMGRRKNAAPPPIPSAEKPKKERNRSSLMPFRRGDSSRSQPDSEAVSVTSRNMAPTTSEETTRPTSSMRRPETANRPSTRSENVRQEQTYMGSALVNGTSSAENHVDVTGTNASVNQATTTNTVTLNQPLHELSVTPPSPVQHMDVVSRAQQEAAATNAENEEAIRKLKIRDQPIQEDEIEAQQAMDNMANQLRLQAQSSGINRLGGSMRGRRDVRNTIFVPNPETRLPENEISPGSEAGLAPATAVYAAETVTVGTAASSYADSTTASPIKAPALLPEERNMSDTTSVHSAQSLGTLVHHPEMHEPGLNSSIVETVSTWFSDGTVNKSFVVGEVALAYNSSESPSDTELIRLDNFQVLEKIAPNPGFVSAAASEKGKEKAISEEGAGQYIVTLSAIKRPTPVVAFKYQLHLDPSNPSVYSPVLITPAWQIQDTQVSVIVMYTLNPAFVLSENKTQSSTISITLKNVTLSITLDPSADAGKATSAMMAPQIGAAFKRKQGVVVWKLPELVVSSEQQKLLARFVTTGSRARPGYIEARWELPGTTGSRLGVSLLAGAEKSREFAADPFADDGTALASPAQVWKEVNTARSLAPTPLLSARQTTTTTPPSTTPAAACDCLSGGEIAGIVIGSIVGVLLLLWMLNSARNGSQGDSSERRATVVSYSDDNGGSRRRRRRSISTSGGGGETVYVEKVRRPRTARTRGN</sequence>
<feature type="compositionally biased region" description="Basic residues" evidence="2">
    <location>
        <begin position="1041"/>
        <end position="1051"/>
    </location>
</feature>
<dbReference type="Pfam" id="PF10291">
    <property type="entry name" value="muHD"/>
    <property type="match status" value="1"/>
</dbReference>
<dbReference type="Gene3D" id="1.20.1270.60">
    <property type="entry name" value="Arfaptin homology (AH) domain/BAR domain"/>
    <property type="match status" value="1"/>
</dbReference>
<dbReference type="eggNOG" id="ENOG502QQAW">
    <property type="taxonomic scope" value="Eukaryota"/>
</dbReference>
<dbReference type="GeneID" id="19239362"/>
<organism evidence="4 5">
    <name type="scientific">Endocarpon pusillum (strain Z07020 / HMAS-L-300199)</name>
    <name type="common">Lichen-forming fungus</name>
    <dbReference type="NCBI Taxonomy" id="1263415"/>
    <lineage>
        <taxon>Eukaryota</taxon>
        <taxon>Fungi</taxon>
        <taxon>Dikarya</taxon>
        <taxon>Ascomycota</taxon>
        <taxon>Pezizomycotina</taxon>
        <taxon>Eurotiomycetes</taxon>
        <taxon>Chaetothyriomycetidae</taxon>
        <taxon>Verrucariales</taxon>
        <taxon>Verrucariaceae</taxon>
        <taxon>Endocarpon</taxon>
    </lineage>
</organism>
<dbReference type="GO" id="GO:0006897">
    <property type="term" value="P:endocytosis"/>
    <property type="evidence" value="ECO:0007669"/>
    <property type="project" value="UniProtKB-KW"/>
</dbReference>
<dbReference type="OrthoDB" id="331602at2759"/>
<feature type="domain" description="MHD" evidence="3">
    <location>
        <begin position="654"/>
        <end position="929"/>
    </location>
</feature>
<evidence type="ECO:0000313" key="5">
    <source>
        <dbReference type="Proteomes" id="UP000019373"/>
    </source>
</evidence>
<dbReference type="Proteomes" id="UP000019373">
    <property type="component" value="Unassembled WGS sequence"/>
</dbReference>
<feature type="compositionally biased region" description="Low complexity" evidence="2">
    <location>
        <begin position="403"/>
        <end position="416"/>
    </location>
</feature>
<dbReference type="GO" id="GO:0032153">
    <property type="term" value="C:cell division site"/>
    <property type="evidence" value="ECO:0007669"/>
    <property type="project" value="TreeGrafter"/>
</dbReference>
<proteinExistence type="predicted"/>
<evidence type="ECO:0000313" key="4">
    <source>
        <dbReference type="EMBL" id="ERF76254.1"/>
    </source>
</evidence>
<dbReference type="HOGENOM" id="CLU_011037_0_0_1"/>
<dbReference type="GO" id="GO:0030139">
    <property type="term" value="C:endocytic vesicle"/>
    <property type="evidence" value="ECO:0007669"/>
    <property type="project" value="TreeGrafter"/>
</dbReference>
<dbReference type="InterPro" id="IPR027267">
    <property type="entry name" value="AH/BAR_dom_sf"/>
</dbReference>
<keyword evidence="1" id="KW-0254">Endocytosis</keyword>
<dbReference type="EMBL" id="KE720772">
    <property type="protein sequence ID" value="ERF76254.1"/>
    <property type="molecule type" value="Genomic_DNA"/>
</dbReference>
<feature type="region of interest" description="Disordered" evidence="2">
    <location>
        <begin position="993"/>
        <end position="1051"/>
    </location>
</feature>
<dbReference type="AlphaFoldDB" id="U1I2Q3"/>
<evidence type="ECO:0000259" key="3">
    <source>
        <dbReference type="PROSITE" id="PS51072"/>
    </source>
</evidence>
<evidence type="ECO:0000256" key="2">
    <source>
        <dbReference type="SAM" id="MobiDB-lite"/>
    </source>
</evidence>
<feature type="compositionally biased region" description="Polar residues" evidence="2">
    <location>
        <begin position="385"/>
        <end position="402"/>
    </location>
</feature>
<dbReference type="InterPro" id="IPR028565">
    <property type="entry name" value="MHD"/>
</dbReference>